<keyword evidence="8" id="KW-1185">Reference proteome</keyword>
<dbReference type="eggNOG" id="COG0810">
    <property type="taxonomic scope" value="Bacteria"/>
</dbReference>
<feature type="compositionally biased region" description="Polar residues" evidence="5">
    <location>
        <begin position="103"/>
        <end position="135"/>
    </location>
</feature>
<keyword evidence="4 6" id="KW-0472">Membrane</keyword>
<evidence type="ECO:0000256" key="5">
    <source>
        <dbReference type="SAM" id="MobiDB-lite"/>
    </source>
</evidence>
<evidence type="ECO:0000256" key="6">
    <source>
        <dbReference type="SAM" id="Phobius"/>
    </source>
</evidence>
<dbReference type="Gene3D" id="3.30.1150.10">
    <property type="match status" value="1"/>
</dbReference>
<feature type="transmembrane region" description="Helical" evidence="6">
    <location>
        <begin position="16"/>
        <end position="37"/>
    </location>
</feature>
<evidence type="ECO:0000256" key="3">
    <source>
        <dbReference type="ARBA" id="ARBA00022989"/>
    </source>
</evidence>
<protein>
    <submittedName>
        <fullName evidence="7">TonB family domain protein</fullName>
    </submittedName>
</protein>
<evidence type="ECO:0000256" key="4">
    <source>
        <dbReference type="ARBA" id="ARBA00023136"/>
    </source>
</evidence>
<dbReference type="InterPro" id="IPR006260">
    <property type="entry name" value="TonB/TolA_C"/>
</dbReference>
<keyword evidence="2 6" id="KW-0812">Transmembrane</keyword>
<keyword evidence="3 6" id="KW-1133">Transmembrane helix</keyword>
<accession>C3XBG4</accession>
<dbReference type="GO" id="GO:0016020">
    <property type="term" value="C:membrane"/>
    <property type="evidence" value="ECO:0007669"/>
    <property type="project" value="UniProtKB-SubCell"/>
</dbReference>
<proteinExistence type="predicted"/>
<dbReference type="Pfam" id="PF13103">
    <property type="entry name" value="TonB_2"/>
    <property type="match status" value="1"/>
</dbReference>
<sequence length="290" mass="30268">MVIHPMPTNSILKNRGLGIAIAVSVLIHAIVLSVKFVTPATSGFRHTSPVIEVVLSGGGGNGLGTGSAGANNNISATVVNAQAAVEKMPEKHVLKNKPAESRPITSLSKQGNQKSIPVPETKTNPVQKNAHSSNKGGTQNGYGGTGGGRGEGDSVVFNRNARGGYAYGNGSGQAITSQTRDVGDAMYFKSVQKKVESIGVINFPQKNGTRLYGQLTVRINVYHDGSLYEKAGGVSVVKSSGNPALDAAALKIVRRAAPFGRFSGNVRSIITRLNFTRDQGLKSQVVTTTS</sequence>
<evidence type="ECO:0000313" key="7">
    <source>
        <dbReference type="EMBL" id="EEO30540.1"/>
    </source>
</evidence>
<evidence type="ECO:0000256" key="1">
    <source>
        <dbReference type="ARBA" id="ARBA00004167"/>
    </source>
</evidence>
<dbReference type="NCBIfam" id="TIGR01352">
    <property type="entry name" value="tonB_Cterm"/>
    <property type="match status" value="1"/>
</dbReference>
<gene>
    <name evidence="7" type="ORF">OFBG_01568</name>
</gene>
<dbReference type="STRING" id="847.BRW83_0525"/>
<evidence type="ECO:0000256" key="2">
    <source>
        <dbReference type="ARBA" id="ARBA00022692"/>
    </source>
</evidence>
<evidence type="ECO:0000313" key="8">
    <source>
        <dbReference type="Proteomes" id="UP000005089"/>
    </source>
</evidence>
<feature type="compositionally biased region" description="Gly residues" evidence="5">
    <location>
        <begin position="138"/>
        <end position="149"/>
    </location>
</feature>
<reference evidence="7 8" key="1">
    <citation type="submission" date="2009-02" db="EMBL/GenBank/DDBJ databases">
        <title>The Genome Sequence of Oxalobacter formigenes OXCC13.</title>
        <authorList>
            <consortium name="The Broad Institute Genome Sequencing Platform"/>
            <person name="Ward D."/>
            <person name="Young S.K."/>
            <person name="Kodira C.D."/>
            <person name="Zeng Q."/>
            <person name="Koehrsen M."/>
            <person name="Alvarado L."/>
            <person name="Berlin A."/>
            <person name="Borenstein D."/>
            <person name="Chen Z."/>
            <person name="Engels R."/>
            <person name="Freedman E."/>
            <person name="Gellesch M."/>
            <person name="Goldberg J."/>
            <person name="Griggs A."/>
            <person name="Gujja S."/>
            <person name="Heiman D."/>
            <person name="Hepburn T."/>
            <person name="Howarth C."/>
            <person name="Jen D."/>
            <person name="Larson L."/>
            <person name="Lewis B."/>
            <person name="Mehta T."/>
            <person name="Park D."/>
            <person name="Pearson M."/>
            <person name="Roberts A."/>
            <person name="Saif S."/>
            <person name="Shea T."/>
            <person name="Shenoy N."/>
            <person name="Sisk P."/>
            <person name="Stolte C."/>
            <person name="Sykes S."/>
            <person name="Walk T."/>
            <person name="White J."/>
            <person name="Yandava C."/>
            <person name="Allison M.J."/>
            <person name="Lander E."/>
            <person name="Nusbaum C."/>
            <person name="Galagan J."/>
            <person name="Birren B."/>
        </authorList>
    </citation>
    <scope>NUCLEOTIDE SEQUENCE [LARGE SCALE GENOMIC DNA]</scope>
    <source>
        <strain evidence="7 8">OXCC13</strain>
    </source>
</reference>
<organism evidence="7 8">
    <name type="scientific">Oxalobacter formigenes OXCC13</name>
    <dbReference type="NCBI Taxonomy" id="556269"/>
    <lineage>
        <taxon>Bacteria</taxon>
        <taxon>Pseudomonadati</taxon>
        <taxon>Pseudomonadota</taxon>
        <taxon>Betaproteobacteria</taxon>
        <taxon>Burkholderiales</taxon>
        <taxon>Oxalobacteraceae</taxon>
        <taxon>Oxalobacter</taxon>
    </lineage>
</organism>
<feature type="region of interest" description="Disordered" evidence="5">
    <location>
        <begin position="93"/>
        <end position="156"/>
    </location>
</feature>
<dbReference type="AlphaFoldDB" id="C3XBG4"/>
<dbReference type="EMBL" id="GG658170">
    <property type="protein sequence ID" value="EEO30540.1"/>
    <property type="molecule type" value="Genomic_DNA"/>
</dbReference>
<name>C3XBG4_OXAFO</name>
<comment type="subcellular location">
    <subcellularLocation>
        <location evidence="1">Membrane</location>
        <topology evidence="1">Single-pass membrane protein</topology>
    </subcellularLocation>
</comment>
<dbReference type="HOGENOM" id="CLU_959230_0_0_4"/>
<dbReference type="SUPFAM" id="SSF74653">
    <property type="entry name" value="TolA/TonB C-terminal domain"/>
    <property type="match status" value="1"/>
</dbReference>
<dbReference type="Proteomes" id="UP000005089">
    <property type="component" value="Unassembled WGS sequence"/>
</dbReference>